<feature type="domain" description="Inhibitor I9" evidence="5">
    <location>
        <begin position="30"/>
        <end position="92"/>
    </location>
</feature>
<feature type="signal peptide" evidence="4">
    <location>
        <begin position="1"/>
        <end position="22"/>
    </location>
</feature>
<dbReference type="InterPro" id="IPR037045">
    <property type="entry name" value="S8pro/Inhibitor_I9_sf"/>
</dbReference>
<keyword evidence="3 4" id="KW-0732">Signal</keyword>
<comment type="caution">
    <text evidence="7">The sequence shown here is derived from an EMBL/GenBank/DDBJ whole genome shotgun (WGS) entry which is preliminary data.</text>
</comment>
<sequence>MANSAFLLYPLLFAAFVLNCHGSQEERKLHIVYMGERPEGELSVASTHHSMLANVLGSASSARESLVYSYGRSINGFAARLSDKEVEKLSETEYKRKIKGLSINSFELSGTTYPLIWGGDAANFSAGSNREISRYCLTGSMNSIKVAGKIVFCETLWDGSGILLANGVGTIMADSSVTDYAFSYPLPATLISSEDGQRVLEYIRTTENPTATILFGETWEDYMAPYVVSFSSRGPNPITPDILKVTKSRTIYTELGRGWNLNYPSFQLGVEDGQSIDAVFNRTVTNVGSPNSTYTLFAYFPSTVTVYVEPSTLSFSAIGEKQSFTVTVKGSPITQQSIASGAITWKDGVHSVRSPIVIYNILPGTIYSSYSTPEKKPNFKGSTIYHKNGILGHN</sequence>
<dbReference type="InterPro" id="IPR045051">
    <property type="entry name" value="SBT"/>
</dbReference>
<evidence type="ECO:0000256" key="1">
    <source>
        <dbReference type="ARBA" id="ARBA00004613"/>
    </source>
</evidence>
<dbReference type="PANTHER" id="PTHR10795">
    <property type="entry name" value="PROPROTEIN CONVERTASE SUBTILISIN/KEXIN"/>
    <property type="match status" value="1"/>
</dbReference>
<evidence type="ECO:0000313" key="8">
    <source>
        <dbReference type="Proteomes" id="UP000813462"/>
    </source>
</evidence>
<dbReference type="EMBL" id="JAEACU010000001">
    <property type="protein sequence ID" value="KAH7546841.1"/>
    <property type="molecule type" value="Genomic_DNA"/>
</dbReference>
<dbReference type="CDD" id="cd02120">
    <property type="entry name" value="PA_subtilisin_like"/>
    <property type="match status" value="1"/>
</dbReference>
<evidence type="ECO:0000259" key="5">
    <source>
        <dbReference type="Pfam" id="PF05922"/>
    </source>
</evidence>
<dbReference type="Gene3D" id="3.50.30.30">
    <property type="match status" value="1"/>
</dbReference>
<evidence type="ECO:0000256" key="3">
    <source>
        <dbReference type="ARBA" id="ARBA00022729"/>
    </source>
</evidence>
<protein>
    <recommendedName>
        <fullName evidence="9">Cucumisin-like</fullName>
    </recommendedName>
</protein>
<feature type="domain" description="Subtilisin-like protease fibronectin type-III" evidence="6">
    <location>
        <begin position="260"/>
        <end position="358"/>
    </location>
</feature>
<organism evidence="7 8">
    <name type="scientific">Ziziphus jujuba var. spinosa</name>
    <dbReference type="NCBI Taxonomy" id="714518"/>
    <lineage>
        <taxon>Eukaryota</taxon>
        <taxon>Viridiplantae</taxon>
        <taxon>Streptophyta</taxon>
        <taxon>Embryophyta</taxon>
        <taxon>Tracheophyta</taxon>
        <taxon>Spermatophyta</taxon>
        <taxon>Magnoliopsida</taxon>
        <taxon>eudicotyledons</taxon>
        <taxon>Gunneridae</taxon>
        <taxon>Pentapetalae</taxon>
        <taxon>rosids</taxon>
        <taxon>fabids</taxon>
        <taxon>Rosales</taxon>
        <taxon>Rhamnaceae</taxon>
        <taxon>Paliureae</taxon>
        <taxon>Ziziphus</taxon>
    </lineage>
</organism>
<dbReference type="InterPro" id="IPR041469">
    <property type="entry name" value="Subtilisin-like_FN3"/>
</dbReference>
<proteinExistence type="inferred from homology"/>
<dbReference type="Pfam" id="PF17766">
    <property type="entry name" value="fn3_6"/>
    <property type="match status" value="1"/>
</dbReference>
<dbReference type="Gene3D" id="3.30.70.80">
    <property type="entry name" value="Peptidase S8 propeptide/proteinase inhibitor I9"/>
    <property type="match status" value="1"/>
</dbReference>
<dbReference type="GO" id="GO:0005576">
    <property type="term" value="C:extracellular region"/>
    <property type="evidence" value="ECO:0007669"/>
    <property type="project" value="UniProtKB-SubCell"/>
</dbReference>
<dbReference type="Pfam" id="PF05922">
    <property type="entry name" value="Inhibitor_I9"/>
    <property type="match status" value="1"/>
</dbReference>
<evidence type="ECO:0000313" key="7">
    <source>
        <dbReference type="EMBL" id="KAH7546841.1"/>
    </source>
</evidence>
<gene>
    <name evidence="7" type="ORF">FEM48_Zijuj01G0243700</name>
</gene>
<accession>A0A978W4F7</accession>
<evidence type="ECO:0000259" key="6">
    <source>
        <dbReference type="Pfam" id="PF17766"/>
    </source>
</evidence>
<dbReference type="Proteomes" id="UP000813462">
    <property type="component" value="Unassembled WGS sequence"/>
</dbReference>
<dbReference type="InterPro" id="IPR010259">
    <property type="entry name" value="S8pro/Inhibitor_I9"/>
</dbReference>
<dbReference type="Gene3D" id="2.60.40.2310">
    <property type="match status" value="1"/>
</dbReference>
<evidence type="ECO:0000256" key="2">
    <source>
        <dbReference type="ARBA" id="ARBA00011073"/>
    </source>
</evidence>
<reference evidence="7" key="1">
    <citation type="journal article" date="2021" name="Front. Plant Sci.">
        <title>Chromosome-Scale Genome Assembly for Chinese Sour Jujube and Insights Into Its Genome Evolution and Domestication Signature.</title>
        <authorList>
            <person name="Shen L.-Y."/>
            <person name="Luo H."/>
            <person name="Wang X.-L."/>
            <person name="Wang X.-M."/>
            <person name="Qiu X.-J."/>
            <person name="Liu H."/>
            <person name="Zhou S.-S."/>
            <person name="Jia K.-H."/>
            <person name="Nie S."/>
            <person name="Bao Y.-T."/>
            <person name="Zhang R.-G."/>
            <person name="Yun Q.-Z."/>
            <person name="Chai Y.-H."/>
            <person name="Lu J.-Y."/>
            <person name="Li Y."/>
            <person name="Zhao S.-W."/>
            <person name="Mao J.-F."/>
            <person name="Jia S.-G."/>
            <person name="Mao Y.-M."/>
        </authorList>
    </citation>
    <scope>NUCLEOTIDE SEQUENCE</scope>
    <source>
        <strain evidence="7">AT0</strain>
        <tissue evidence="7">Leaf</tissue>
    </source>
</reference>
<feature type="chain" id="PRO_5037630719" description="Cucumisin-like" evidence="4">
    <location>
        <begin position="23"/>
        <end position="394"/>
    </location>
</feature>
<evidence type="ECO:0000256" key="4">
    <source>
        <dbReference type="SAM" id="SignalP"/>
    </source>
</evidence>
<evidence type="ECO:0008006" key="9">
    <source>
        <dbReference type="Google" id="ProtNLM"/>
    </source>
</evidence>
<name>A0A978W4F7_ZIZJJ</name>
<dbReference type="AlphaFoldDB" id="A0A978W4F7"/>
<comment type="similarity">
    <text evidence="2">Belongs to the peptidase S8 family.</text>
</comment>
<comment type="subcellular location">
    <subcellularLocation>
        <location evidence="1">Secreted</location>
    </subcellularLocation>
</comment>